<dbReference type="AlphaFoldDB" id="A0A3M6UXF0"/>
<dbReference type="Pfam" id="PF13424">
    <property type="entry name" value="TPR_12"/>
    <property type="match status" value="8"/>
</dbReference>
<dbReference type="SUPFAM" id="SSF48452">
    <property type="entry name" value="TPR-like"/>
    <property type="match status" value="5"/>
</dbReference>
<dbReference type="PANTHER" id="PTHR10098:SF108">
    <property type="entry name" value="TETRATRICOPEPTIDE REPEAT PROTEIN 28"/>
    <property type="match status" value="1"/>
</dbReference>
<feature type="repeat" description="TPR" evidence="1">
    <location>
        <begin position="335"/>
        <end position="368"/>
    </location>
</feature>
<keyword evidence="1" id="KW-0802">TPR repeat</keyword>
<evidence type="ECO:0000313" key="4">
    <source>
        <dbReference type="EMBL" id="RMX58204.1"/>
    </source>
</evidence>
<comment type="caution">
    <text evidence="4">The sequence shown here is derived from an EMBL/GenBank/DDBJ whole genome shotgun (WGS) entry which is preliminary data.</text>
</comment>
<dbReference type="PROSITE" id="PS50005">
    <property type="entry name" value="TPR"/>
    <property type="match status" value="11"/>
</dbReference>
<dbReference type="SMART" id="SM00028">
    <property type="entry name" value="TPR"/>
    <property type="match status" value="16"/>
</dbReference>
<feature type="repeat" description="TPR" evidence="1">
    <location>
        <begin position="575"/>
        <end position="608"/>
    </location>
</feature>
<feature type="repeat" description="TPR" evidence="1">
    <location>
        <begin position="615"/>
        <end position="648"/>
    </location>
</feature>
<dbReference type="InterPro" id="IPR024983">
    <property type="entry name" value="CHAT_dom"/>
</dbReference>
<name>A0A3M6UXF0_POCDA</name>
<keyword evidence="5" id="KW-1185">Reference proteome</keyword>
<feature type="repeat" description="TPR" evidence="1">
    <location>
        <begin position="455"/>
        <end position="488"/>
    </location>
</feature>
<feature type="region of interest" description="Disordered" evidence="2">
    <location>
        <begin position="924"/>
        <end position="945"/>
    </location>
</feature>
<dbReference type="PROSITE" id="PS50293">
    <property type="entry name" value="TPR_REGION"/>
    <property type="match status" value="5"/>
</dbReference>
<feature type="repeat" description="TPR" evidence="1">
    <location>
        <begin position="655"/>
        <end position="688"/>
    </location>
</feature>
<feature type="repeat" description="TPR" evidence="1">
    <location>
        <begin position="255"/>
        <end position="288"/>
    </location>
</feature>
<feature type="domain" description="CHAT" evidence="3">
    <location>
        <begin position="951"/>
        <end position="1226"/>
    </location>
</feature>
<feature type="repeat" description="TPR" evidence="1">
    <location>
        <begin position="215"/>
        <end position="248"/>
    </location>
</feature>
<reference evidence="4 5" key="1">
    <citation type="journal article" date="2018" name="Sci. Rep.">
        <title>Comparative analysis of the Pocillopora damicornis genome highlights role of immune system in coral evolution.</title>
        <authorList>
            <person name="Cunning R."/>
            <person name="Bay R.A."/>
            <person name="Gillette P."/>
            <person name="Baker A.C."/>
            <person name="Traylor-Knowles N."/>
        </authorList>
    </citation>
    <scope>NUCLEOTIDE SEQUENCE [LARGE SCALE GENOMIC DNA]</scope>
    <source>
        <strain evidence="4">RSMAS</strain>
        <tissue evidence="4">Whole animal</tissue>
    </source>
</reference>
<feature type="repeat" description="TPR" evidence="1">
    <location>
        <begin position="375"/>
        <end position="408"/>
    </location>
</feature>
<protein>
    <recommendedName>
        <fullName evidence="3">CHAT domain-containing protein</fullName>
    </recommendedName>
</protein>
<sequence length="1240" mass="139850">MNETGEVIQSVLIGVVVASFFLKTCRVLQVIGFCKKCLVCKHNRGIIHRILIWSKALHLAMFDIYCLISEDSSAIEYGKRLLHTLHSYDEKSLECNLLLTLAVLCENHGKLVDAEELFQKAAEINKEIGNSSEEAFCYEKLGIVCNSLGKTVKATESFENALKVRIQEGDKTGQARNYSNLGAMFQSLGKYIKAKEYLEKAISITKESGDRDLEASSHGNLGTVLERIGEYNKAKEHHEKSLAIKQKIGDQKGKAPTYVNLGIVFLSLGEYARAKEYFVKALMMYQEAGEKMGEAICHGNIGIVLQRLGQYLEAKNYHEKCLKIRHEIGNKDGEASSYCNLGTVFLDLGEYTEARGYFERAIEIVVKTGDKLVEAKCYGNLGNVFQHLGKYRKAQDYYQKALFIEQEIGHKKGEAACYGNQGNLFQRYGNYAKARDYYEKAIRIQQEIGDINGEATSYDGLGTVYQILGDYSKAKDYYEKAVAIIRKLGNRRGEASFHLHSGTLLQFQDEYFKAKDHYEKALAIAQEIGARKEEALCKGNLGTVFKHLGEYVKAKDYYEKALTIHKEMGNGGGEASCYGNLGALFLSLGEYVEAQHYFEKDVGIRREIGDKRAEVTSYINVGNVFFSLGKYKKADENFQKALSTSKLLSYRQGEAGSYSMIGRIHRVIGDHQTAKEYFEKAMSISEEFGDKKGLARDYEHLGSLCISLSQNVKAKEYLERALAISREIRDGKKEFLILCRLTNVSILEGAVLDAFACLFTNIQNCEELRGAVGDSDQFKICFAQQCVFPYWILSEMFRLAEDYNQALCVLELGRARALTDSLSVQYSLANQVSTDFQSWTGIENVMDKQRKSTFLYISYTPRNLVLWILKRNGVFKIHEREFSDVMQGGLLRTWDEFFAESFRQFGVLSQGSHQDRYSYENQTKDLSTEGGNFASFRPIEEDEDQEPDPKLRLYYDMIIAPIADFLEEPNIIIVPDRQLFRVPFAALQAKNGKFLSEMFRIRFVPSLTTLKLIQDSPDDYHSQTGALIVGDPEVGEVIYKGRRKVIPPLPCARREAEMIGRLLNIEPLIGQQATKRAVLQRIKSVSLIHLAAHGNVDRGEIALAPLRPIHHTPRDEEFVLSMTDISQVKLRAKLVVLSCCHSAQGQIRTEGVVGIARAFLGSGARSVLVALWALEDSATEQLMKCFYAHLARGESASESLHHAMKWMRRNGFSLVSQWAPFMLIGDDVTFDFRVIFGGKV</sequence>
<dbReference type="InterPro" id="IPR011990">
    <property type="entry name" value="TPR-like_helical_dom_sf"/>
</dbReference>
<evidence type="ECO:0000256" key="2">
    <source>
        <dbReference type="SAM" id="MobiDB-lite"/>
    </source>
</evidence>
<feature type="repeat" description="TPR" evidence="1">
    <location>
        <begin position="415"/>
        <end position="448"/>
    </location>
</feature>
<dbReference type="Proteomes" id="UP000275408">
    <property type="component" value="Unassembled WGS sequence"/>
</dbReference>
<evidence type="ECO:0000259" key="3">
    <source>
        <dbReference type="Pfam" id="PF12770"/>
    </source>
</evidence>
<organism evidence="4 5">
    <name type="scientific">Pocillopora damicornis</name>
    <name type="common">Cauliflower coral</name>
    <name type="synonym">Millepora damicornis</name>
    <dbReference type="NCBI Taxonomy" id="46731"/>
    <lineage>
        <taxon>Eukaryota</taxon>
        <taxon>Metazoa</taxon>
        <taxon>Cnidaria</taxon>
        <taxon>Anthozoa</taxon>
        <taxon>Hexacorallia</taxon>
        <taxon>Scleractinia</taxon>
        <taxon>Astrocoeniina</taxon>
        <taxon>Pocilloporidae</taxon>
        <taxon>Pocillopora</taxon>
    </lineage>
</organism>
<dbReference type="EMBL" id="RCHS01000537">
    <property type="protein sequence ID" value="RMX58204.1"/>
    <property type="molecule type" value="Genomic_DNA"/>
</dbReference>
<dbReference type="Pfam" id="PF12770">
    <property type="entry name" value="CHAT"/>
    <property type="match status" value="1"/>
</dbReference>
<feature type="repeat" description="TPR" evidence="1">
    <location>
        <begin position="175"/>
        <end position="208"/>
    </location>
</feature>
<evidence type="ECO:0000313" key="5">
    <source>
        <dbReference type="Proteomes" id="UP000275408"/>
    </source>
</evidence>
<dbReference type="OrthoDB" id="5973579at2759"/>
<dbReference type="Gene3D" id="1.25.40.10">
    <property type="entry name" value="Tetratricopeptide repeat domain"/>
    <property type="match status" value="5"/>
</dbReference>
<dbReference type="InterPro" id="IPR019734">
    <property type="entry name" value="TPR_rpt"/>
</dbReference>
<proteinExistence type="predicted"/>
<dbReference type="PANTHER" id="PTHR10098">
    <property type="entry name" value="RAPSYN-RELATED"/>
    <property type="match status" value="1"/>
</dbReference>
<feature type="repeat" description="TPR" evidence="1">
    <location>
        <begin position="535"/>
        <end position="568"/>
    </location>
</feature>
<evidence type="ECO:0000256" key="1">
    <source>
        <dbReference type="PROSITE-ProRule" id="PRU00339"/>
    </source>
</evidence>
<accession>A0A3M6UXF0</accession>
<gene>
    <name evidence="4" type="ORF">pdam_00000026</name>
</gene>